<dbReference type="GO" id="GO:0005886">
    <property type="term" value="C:plasma membrane"/>
    <property type="evidence" value="ECO:0007669"/>
    <property type="project" value="TreeGrafter"/>
</dbReference>
<evidence type="ECO:0000256" key="4">
    <source>
        <dbReference type="ARBA" id="ARBA00022989"/>
    </source>
</evidence>
<keyword evidence="2 6" id="KW-0812">Transmembrane</keyword>
<dbReference type="EMBL" id="FOQK01000001">
    <property type="protein sequence ID" value="SFH63016.1"/>
    <property type="molecule type" value="Genomic_DNA"/>
</dbReference>
<sequence>MKNWGLLTAPLGIVLCGLSVLYLKMNPGGSKLTADVLQGPLAYIPWLAGVILLALFIQAVIIRRHEDTFLFPIVMTLASVGIVEIARLKPSLLVRQLQWLCVAMFVMILVLRFWSRIRRMLSYPYLLGIVCVFLLGLPLVFGTEIGGSKNWLVLGPVSVQPSEFGKILLVFFLASYLSDHRRVLTLPSRRFLLLRLPPIRFIAPLICIWGMAVLMFVVEKDLGSALLFFGMAVLMTYMATGSKSYAFLALAFIGIAAAASYAAFGHVRVRFDIWLDPWQDPNGMAYQIVQSLFAFGTGGIWGTGFGFGHPGFIPEVHTDFIFAAIAEEMGLIATMMLIVCYVLFFWRGIKAALACRSEKEALMAAGCSSLLLLQAFIIIAGVTKFLPLTGITLPFISYGGSSLVSSFILLGLLVSLSKEQEHG</sequence>
<reference evidence="7 8" key="1">
    <citation type="submission" date="2016-10" db="EMBL/GenBank/DDBJ databases">
        <authorList>
            <person name="de Groot N.N."/>
        </authorList>
    </citation>
    <scope>NUCLEOTIDE SEQUENCE [LARGE SCALE GENOMIC DNA]</scope>
    <source>
        <strain evidence="7 8">Z108</strain>
    </source>
</reference>
<evidence type="ECO:0000256" key="5">
    <source>
        <dbReference type="ARBA" id="ARBA00023136"/>
    </source>
</evidence>
<keyword evidence="4 6" id="KW-1133">Transmembrane helix</keyword>
<dbReference type="GO" id="GO:0008360">
    <property type="term" value="P:regulation of cell shape"/>
    <property type="evidence" value="ECO:0007669"/>
    <property type="project" value="UniProtKB-KW"/>
</dbReference>
<evidence type="ECO:0000313" key="7">
    <source>
        <dbReference type="EMBL" id="SFH63016.1"/>
    </source>
</evidence>
<feature type="transmembrane region" description="Helical" evidence="6">
    <location>
        <begin position="92"/>
        <end position="111"/>
    </location>
</feature>
<feature type="transmembrane region" description="Helical" evidence="6">
    <location>
        <begin position="361"/>
        <end position="383"/>
    </location>
</feature>
<dbReference type="GO" id="GO:0015648">
    <property type="term" value="F:lipid-linked peptidoglycan transporter activity"/>
    <property type="evidence" value="ECO:0007669"/>
    <property type="project" value="TreeGrafter"/>
</dbReference>
<dbReference type="PANTHER" id="PTHR30474">
    <property type="entry name" value="CELL CYCLE PROTEIN"/>
    <property type="match status" value="1"/>
</dbReference>
<dbReference type="Pfam" id="PF01098">
    <property type="entry name" value="FTSW_RODA_SPOVE"/>
    <property type="match status" value="1"/>
</dbReference>
<comment type="subcellular location">
    <subcellularLocation>
        <location evidence="1">Membrane</location>
        <topology evidence="1">Multi-pass membrane protein</topology>
    </subcellularLocation>
</comment>
<dbReference type="GO" id="GO:0032153">
    <property type="term" value="C:cell division site"/>
    <property type="evidence" value="ECO:0007669"/>
    <property type="project" value="TreeGrafter"/>
</dbReference>
<keyword evidence="5 6" id="KW-0472">Membrane</keyword>
<protein>
    <submittedName>
        <fullName evidence="7">Cell cycle protein</fullName>
    </submittedName>
</protein>
<feature type="transmembrane region" description="Helical" evidence="6">
    <location>
        <begin position="222"/>
        <end position="239"/>
    </location>
</feature>
<dbReference type="InterPro" id="IPR001182">
    <property type="entry name" value="FtsW/RodA"/>
</dbReference>
<keyword evidence="3" id="KW-0133">Cell shape</keyword>
<gene>
    <name evidence="7" type="ORF">SAMN04487861_10160</name>
</gene>
<feature type="transmembrane region" description="Helical" evidence="6">
    <location>
        <begin position="246"/>
        <end position="264"/>
    </location>
</feature>
<feature type="transmembrane region" description="Helical" evidence="6">
    <location>
        <begin position="199"/>
        <end position="216"/>
    </location>
</feature>
<dbReference type="RefSeq" id="WP_075441372.1">
    <property type="nucleotide sequence ID" value="NZ_FOQK01000001.1"/>
</dbReference>
<dbReference type="PANTHER" id="PTHR30474:SF3">
    <property type="entry name" value="PEPTIDOGLYCAN GLYCOSYLTRANSFERASE RODA"/>
    <property type="match status" value="1"/>
</dbReference>
<evidence type="ECO:0000256" key="6">
    <source>
        <dbReference type="SAM" id="Phobius"/>
    </source>
</evidence>
<evidence type="ECO:0000256" key="3">
    <source>
        <dbReference type="ARBA" id="ARBA00022960"/>
    </source>
</evidence>
<feature type="transmembrane region" description="Helical" evidence="6">
    <location>
        <begin position="69"/>
        <end position="86"/>
    </location>
</feature>
<evidence type="ECO:0000256" key="1">
    <source>
        <dbReference type="ARBA" id="ARBA00004141"/>
    </source>
</evidence>
<dbReference type="Proteomes" id="UP000183639">
    <property type="component" value="Unassembled WGS sequence"/>
</dbReference>
<dbReference type="GO" id="GO:0051301">
    <property type="term" value="P:cell division"/>
    <property type="evidence" value="ECO:0007669"/>
    <property type="project" value="InterPro"/>
</dbReference>
<organism evidence="7 8">
    <name type="scientific">Selenomonas ruminantium</name>
    <dbReference type="NCBI Taxonomy" id="971"/>
    <lineage>
        <taxon>Bacteria</taxon>
        <taxon>Bacillati</taxon>
        <taxon>Bacillota</taxon>
        <taxon>Negativicutes</taxon>
        <taxon>Selenomonadales</taxon>
        <taxon>Selenomonadaceae</taxon>
        <taxon>Selenomonas</taxon>
    </lineage>
</organism>
<feature type="transmembrane region" description="Helical" evidence="6">
    <location>
        <begin position="123"/>
        <end position="141"/>
    </location>
</feature>
<proteinExistence type="predicted"/>
<accession>A0A1I3BLN0</accession>
<evidence type="ECO:0000256" key="2">
    <source>
        <dbReference type="ARBA" id="ARBA00022692"/>
    </source>
</evidence>
<feature type="transmembrane region" description="Helical" evidence="6">
    <location>
        <begin position="43"/>
        <end position="62"/>
    </location>
</feature>
<feature type="transmembrane region" description="Helical" evidence="6">
    <location>
        <begin position="395"/>
        <end position="416"/>
    </location>
</feature>
<dbReference type="OrthoDB" id="9812661at2"/>
<evidence type="ECO:0000313" key="8">
    <source>
        <dbReference type="Proteomes" id="UP000183639"/>
    </source>
</evidence>
<name>A0A1I3BLN0_SELRU</name>
<feature type="transmembrane region" description="Helical" evidence="6">
    <location>
        <begin position="329"/>
        <end position="349"/>
    </location>
</feature>
<dbReference type="AlphaFoldDB" id="A0A1I3BLN0"/>